<dbReference type="PROSITE" id="PS51203">
    <property type="entry name" value="CS"/>
    <property type="match status" value="1"/>
</dbReference>
<dbReference type="Pfam" id="PF00011">
    <property type="entry name" value="HSP20"/>
    <property type="match status" value="1"/>
</dbReference>
<evidence type="ECO:0000259" key="4">
    <source>
        <dbReference type="PROSITE" id="PS51203"/>
    </source>
</evidence>
<sequence length="159" mass="18344">MAMARWDPLREITRMEEEIRRMFDRLWDERSRWEFLPAPTRGGLAVEKEEGLVGTPAVDLVDKGNSLVLRSEMPGVTKNDIKVSVTEDSITISGKVEKKEEEKKEDYYFCERAYSSWRRTLPLPVKVKPDGAKAKYENGVLEVVLPKAEETKKKEVKVE</sequence>
<dbReference type="PROSITE" id="PS01031">
    <property type="entry name" value="SHSP"/>
    <property type="match status" value="1"/>
</dbReference>
<dbReference type="InterPro" id="IPR002068">
    <property type="entry name" value="A-crystallin/Hsp20_dom"/>
</dbReference>
<dbReference type="InterPro" id="IPR007052">
    <property type="entry name" value="CS_dom"/>
</dbReference>
<dbReference type="Gene3D" id="2.60.40.790">
    <property type="match status" value="1"/>
</dbReference>
<dbReference type="PANTHER" id="PTHR11527">
    <property type="entry name" value="HEAT-SHOCK PROTEIN 20 FAMILY MEMBER"/>
    <property type="match status" value="1"/>
</dbReference>
<evidence type="ECO:0000256" key="1">
    <source>
        <dbReference type="PROSITE-ProRule" id="PRU00285"/>
    </source>
</evidence>
<feature type="domain" description="SHSP" evidence="3">
    <location>
        <begin position="49"/>
        <end position="159"/>
    </location>
</feature>
<comment type="similarity">
    <text evidence="1 2">Belongs to the small heat shock protein (HSP20) family.</text>
</comment>
<dbReference type="InterPro" id="IPR008978">
    <property type="entry name" value="HSP20-like_chaperone"/>
</dbReference>
<protein>
    <submittedName>
        <fullName evidence="5">Hsp20/alpha crystallin family protein</fullName>
    </submittedName>
</protein>
<evidence type="ECO:0000256" key="2">
    <source>
        <dbReference type="RuleBase" id="RU003616"/>
    </source>
</evidence>
<evidence type="ECO:0000259" key="3">
    <source>
        <dbReference type="PROSITE" id="PS01031"/>
    </source>
</evidence>
<accession>A0A7V5HYS4</accession>
<dbReference type="SUPFAM" id="SSF49764">
    <property type="entry name" value="HSP20-like chaperones"/>
    <property type="match status" value="1"/>
</dbReference>
<dbReference type="CDD" id="cd06464">
    <property type="entry name" value="ACD_sHsps-like"/>
    <property type="match status" value="1"/>
</dbReference>
<feature type="domain" description="CS" evidence="4">
    <location>
        <begin position="53"/>
        <end position="159"/>
    </location>
</feature>
<dbReference type="InterPro" id="IPR031107">
    <property type="entry name" value="Small_HSP"/>
</dbReference>
<organism evidence="5">
    <name type="scientific">Aerophobetes bacterium</name>
    <dbReference type="NCBI Taxonomy" id="2030807"/>
    <lineage>
        <taxon>Bacteria</taxon>
        <taxon>Candidatus Aerophobota</taxon>
    </lineage>
</organism>
<evidence type="ECO:0000313" key="5">
    <source>
        <dbReference type="EMBL" id="HHF98418.1"/>
    </source>
</evidence>
<dbReference type="AlphaFoldDB" id="A0A7V5HYS4"/>
<reference evidence="5" key="1">
    <citation type="journal article" date="2020" name="mSystems">
        <title>Genome- and Community-Level Interaction Insights into Carbon Utilization and Element Cycling Functions of Hydrothermarchaeota in Hydrothermal Sediment.</title>
        <authorList>
            <person name="Zhou Z."/>
            <person name="Liu Y."/>
            <person name="Xu W."/>
            <person name="Pan J."/>
            <person name="Luo Z.H."/>
            <person name="Li M."/>
        </authorList>
    </citation>
    <scope>NUCLEOTIDE SEQUENCE [LARGE SCALE GENOMIC DNA]</scope>
    <source>
        <strain evidence="5">HyVt-92</strain>
    </source>
</reference>
<comment type="caution">
    <text evidence="5">The sequence shown here is derived from an EMBL/GenBank/DDBJ whole genome shotgun (WGS) entry which is preliminary data.</text>
</comment>
<gene>
    <name evidence="5" type="ORF">ENL39_02900</name>
</gene>
<dbReference type="EMBL" id="DRTT01000088">
    <property type="protein sequence ID" value="HHF98418.1"/>
    <property type="molecule type" value="Genomic_DNA"/>
</dbReference>
<proteinExistence type="inferred from homology"/>
<dbReference type="Proteomes" id="UP000886070">
    <property type="component" value="Unassembled WGS sequence"/>
</dbReference>
<name>A0A7V5HYS4_UNCAE</name>